<gene>
    <name evidence="1" type="ORF">ACFFX0_00730</name>
</gene>
<dbReference type="Proteomes" id="UP001589575">
    <property type="component" value="Unassembled WGS sequence"/>
</dbReference>
<name>A0ABV5FSZ6_9MICC</name>
<dbReference type="EMBL" id="JBHMFI010000001">
    <property type="protein sequence ID" value="MFB9069800.1"/>
    <property type="molecule type" value="Genomic_DNA"/>
</dbReference>
<sequence>MPGGGQDARGEQGALHALGALEFGGIGHGDDRLGVRAAVVGAPGLHQGLQQPA</sequence>
<reference evidence="1 2" key="1">
    <citation type="submission" date="2024-09" db="EMBL/GenBank/DDBJ databases">
        <authorList>
            <person name="Sun Q."/>
            <person name="Mori K."/>
        </authorList>
    </citation>
    <scope>NUCLEOTIDE SEQUENCE [LARGE SCALE GENOMIC DNA]</scope>
    <source>
        <strain evidence="1 2">CCM 7609</strain>
    </source>
</reference>
<protein>
    <submittedName>
        <fullName evidence="1">Uncharacterized protein</fullName>
    </submittedName>
</protein>
<evidence type="ECO:0000313" key="2">
    <source>
        <dbReference type="Proteomes" id="UP001589575"/>
    </source>
</evidence>
<comment type="caution">
    <text evidence="1">The sequence shown here is derived from an EMBL/GenBank/DDBJ whole genome shotgun (WGS) entry which is preliminary data.</text>
</comment>
<proteinExistence type="predicted"/>
<organism evidence="1 2">
    <name type="scientific">Citricoccus parietis</name>
    <dbReference type="NCBI Taxonomy" id="592307"/>
    <lineage>
        <taxon>Bacteria</taxon>
        <taxon>Bacillati</taxon>
        <taxon>Actinomycetota</taxon>
        <taxon>Actinomycetes</taxon>
        <taxon>Micrococcales</taxon>
        <taxon>Micrococcaceae</taxon>
        <taxon>Citricoccus</taxon>
    </lineage>
</organism>
<evidence type="ECO:0000313" key="1">
    <source>
        <dbReference type="EMBL" id="MFB9069800.1"/>
    </source>
</evidence>
<keyword evidence="2" id="KW-1185">Reference proteome</keyword>
<accession>A0ABV5FSZ6</accession>